<dbReference type="SUPFAM" id="SSF56112">
    <property type="entry name" value="Protein kinase-like (PK-like)"/>
    <property type="match status" value="1"/>
</dbReference>
<evidence type="ECO:0000313" key="2">
    <source>
        <dbReference type="Proteomes" id="UP001175228"/>
    </source>
</evidence>
<dbReference type="Proteomes" id="UP001175228">
    <property type="component" value="Unassembled WGS sequence"/>
</dbReference>
<evidence type="ECO:0000313" key="1">
    <source>
        <dbReference type="EMBL" id="KAK0486752.1"/>
    </source>
</evidence>
<gene>
    <name evidence="1" type="ORF">EDD18DRAFT_664540</name>
</gene>
<accession>A0AA39PLX1</accession>
<sequence length="315" mass="35662">MASDPERMHELYHLPSIPLPDAVSDPDTLYCPNAHFNLYPCSPPRQPAYEQCMYTEDALLLEKTSGLYLASLSRIVPLPSSTQPPSTLTLHEKLCGGFREERVTHVWTATIDSQPVIAKIFDPLYFVDPYEGTDPFPLVDLSVSREAEAYHRLAPLQGTQVPRCLGLFASSLPSQGNRTVYVLLLEHVAGQDVRYLIPESTIPSLCLAHRTAIVNAAVNVFYDILMCGVKQRDMAPRNLIVRPPKCGGAPFCDREDCPVRFSVDANDIQSVMIDFEGSELWDPDHEFYDEKTRAREMRGLREDYMEDWWYGKYGI</sequence>
<proteinExistence type="predicted"/>
<name>A0AA39PLX1_9AGAR</name>
<keyword evidence="2" id="KW-1185">Reference proteome</keyword>
<protein>
    <recommendedName>
        <fullName evidence="3">Protein kinase domain-containing protein</fullName>
    </recommendedName>
</protein>
<dbReference type="InterPro" id="IPR011009">
    <property type="entry name" value="Kinase-like_dom_sf"/>
</dbReference>
<organism evidence="1 2">
    <name type="scientific">Armillaria luteobubalina</name>
    <dbReference type="NCBI Taxonomy" id="153913"/>
    <lineage>
        <taxon>Eukaryota</taxon>
        <taxon>Fungi</taxon>
        <taxon>Dikarya</taxon>
        <taxon>Basidiomycota</taxon>
        <taxon>Agaricomycotina</taxon>
        <taxon>Agaricomycetes</taxon>
        <taxon>Agaricomycetidae</taxon>
        <taxon>Agaricales</taxon>
        <taxon>Marasmiineae</taxon>
        <taxon>Physalacriaceae</taxon>
        <taxon>Armillaria</taxon>
    </lineage>
</organism>
<dbReference type="EMBL" id="JAUEPU010000045">
    <property type="protein sequence ID" value="KAK0486752.1"/>
    <property type="molecule type" value="Genomic_DNA"/>
</dbReference>
<reference evidence="1" key="1">
    <citation type="submission" date="2023-06" db="EMBL/GenBank/DDBJ databases">
        <authorList>
            <consortium name="Lawrence Berkeley National Laboratory"/>
            <person name="Ahrendt S."/>
            <person name="Sahu N."/>
            <person name="Indic B."/>
            <person name="Wong-Bajracharya J."/>
            <person name="Merenyi Z."/>
            <person name="Ke H.-M."/>
            <person name="Monk M."/>
            <person name="Kocsube S."/>
            <person name="Drula E."/>
            <person name="Lipzen A."/>
            <person name="Balint B."/>
            <person name="Henrissat B."/>
            <person name="Andreopoulos B."/>
            <person name="Martin F.M."/>
            <person name="Harder C.B."/>
            <person name="Rigling D."/>
            <person name="Ford K.L."/>
            <person name="Foster G.D."/>
            <person name="Pangilinan J."/>
            <person name="Papanicolaou A."/>
            <person name="Barry K."/>
            <person name="LaButti K."/>
            <person name="Viragh M."/>
            <person name="Koriabine M."/>
            <person name="Yan M."/>
            <person name="Riley R."/>
            <person name="Champramary S."/>
            <person name="Plett K.L."/>
            <person name="Tsai I.J."/>
            <person name="Slot J."/>
            <person name="Sipos G."/>
            <person name="Plett J."/>
            <person name="Nagy L.G."/>
            <person name="Grigoriev I.V."/>
        </authorList>
    </citation>
    <scope>NUCLEOTIDE SEQUENCE</scope>
    <source>
        <strain evidence="1">HWK02</strain>
    </source>
</reference>
<evidence type="ECO:0008006" key="3">
    <source>
        <dbReference type="Google" id="ProtNLM"/>
    </source>
</evidence>
<dbReference type="AlphaFoldDB" id="A0AA39PLX1"/>
<comment type="caution">
    <text evidence="1">The sequence shown here is derived from an EMBL/GenBank/DDBJ whole genome shotgun (WGS) entry which is preliminary data.</text>
</comment>